<dbReference type="RefSeq" id="WP_013739306.1">
    <property type="nucleotide sequence ID" value="NC_015436.1"/>
</dbReference>
<comment type="caution">
    <text evidence="7">Lacks conserved residue(s) required for the propagation of feature annotation.</text>
</comment>
<protein>
    <recommendedName>
        <fullName evidence="3 7">Chorismate synthase</fullName>
        <shortName evidence="7">CS</shortName>
        <ecNumber evidence="3 7">4.2.3.5</ecNumber>
    </recommendedName>
    <alternativeName>
        <fullName evidence="7">5-enolpyruvylshikimate-3-phosphate phospholyase</fullName>
    </alternativeName>
</protein>
<evidence type="ECO:0000313" key="8">
    <source>
        <dbReference type="EMBL" id="AEC01910.1"/>
    </source>
</evidence>
<evidence type="ECO:0000256" key="4">
    <source>
        <dbReference type="ARBA" id="ARBA00022605"/>
    </source>
</evidence>
<keyword evidence="7" id="KW-0274">FAD</keyword>
<comment type="pathway">
    <text evidence="1 7">Metabolic intermediate biosynthesis; chorismate biosynthesis; chorismate from D-erythrose 4-phosphate and phosphoenolpyruvate: step 7/7.</text>
</comment>
<evidence type="ECO:0000256" key="7">
    <source>
        <dbReference type="HAMAP-Rule" id="MF_00300"/>
    </source>
</evidence>
<keyword evidence="7" id="KW-0288">FMN</keyword>
<dbReference type="InterPro" id="IPR020541">
    <property type="entry name" value="Chorismate_synthase_CS"/>
</dbReference>
<dbReference type="SUPFAM" id="SSF103263">
    <property type="entry name" value="Chorismate synthase, AroC"/>
    <property type="match status" value="1"/>
</dbReference>
<evidence type="ECO:0000256" key="2">
    <source>
        <dbReference type="ARBA" id="ARBA00008014"/>
    </source>
</evidence>
<dbReference type="GO" id="GO:0010181">
    <property type="term" value="F:FMN binding"/>
    <property type="evidence" value="ECO:0007669"/>
    <property type="project" value="TreeGrafter"/>
</dbReference>
<keyword evidence="6 7" id="KW-0456">Lyase</keyword>
<sequence length="363" mass="38827">MSGNVFGEALNITTFGESHGAAIGVTIDGLEAGFPLDLDMLQKEMNRRRPGGNPLATPRKESDTIQILSGMFDGLTTGAPLTIVLFNTNQNSADYTNIAEVFRPGHADWTWYKKFTVRDWRGSGRASGRETAARVAAGAVAKQVLAVHGIQVTAGITRIGTITALSDSPWEERHLNILSCPDQVAATKMAELIENLRAHGDSVGGIIECHIDGLWPGIGEPVFDKLTALLAHAMLSIGAVKGIEFGDGFAAAGMYGSQFNDSMVMGSDEPKFITNHAGGTLGGISTGEQVIFRIAMKPTSSISLPQKTVNKKGEEEIIEVHGRHDPCICLRAVPVVEAMAALVILDLIYRQNRRSGHAEQLGI</sequence>
<comment type="cofactor">
    <cofactor evidence="7">
        <name>FMNH2</name>
        <dbReference type="ChEBI" id="CHEBI:57618"/>
    </cofactor>
    <text evidence="7">Reduced FMN (FMNH(2)).</text>
</comment>
<keyword evidence="9" id="KW-1185">Reference proteome</keyword>
<keyword evidence="4 7" id="KW-0028">Amino-acid biosynthesis</keyword>
<feature type="binding site" evidence="7">
    <location>
        <position position="48"/>
    </location>
    <ligand>
        <name>NADP(+)</name>
        <dbReference type="ChEBI" id="CHEBI:58349"/>
    </ligand>
</feature>
<reference evidence="9" key="1">
    <citation type="submission" date="2011-04" db="EMBL/GenBank/DDBJ databases">
        <title>The complete genome of Spirochaeta coccoides DSM 17374.</title>
        <authorList>
            <person name="Lucas S."/>
            <person name="Copeland A."/>
            <person name="Lapidus A."/>
            <person name="Bruce D."/>
            <person name="Goodwin L."/>
            <person name="Pitluck S."/>
            <person name="Peters L."/>
            <person name="Kyrpides N."/>
            <person name="Mavromatis K."/>
            <person name="Pagani I."/>
            <person name="Ivanova N."/>
            <person name="Ovchinnikova G."/>
            <person name="Lu M."/>
            <person name="Detter J.C."/>
            <person name="Tapia R."/>
            <person name="Han C."/>
            <person name="Land M."/>
            <person name="Hauser L."/>
            <person name="Markowitz V."/>
            <person name="Cheng J.-F."/>
            <person name="Hugenholtz P."/>
            <person name="Woyke T."/>
            <person name="Wu D."/>
            <person name="Spring S."/>
            <person name="Schroeder M."/>
            <person name="Brambilla E."/>
            <person name="Klenk H.-P."/>
            <person name="Eisen J.A."/>
        </authorList>
    </citation>
    <scope>NUCLEOTIDE SEQUENCE [LARGE SCALE GENOMIC DNA]</scope>
    <source>
        <strain evidence="9">ATCC BAA-1237 / DSM 17374 / SPN1</strain>
    </source>
</reference>
<feature type="binding site" evidence="7">
    <location>
        <begin position="125"/>
        <end position="127"/>
    </location>
    <ligand>
        <name>FMN</name>
        <dbReference type="ChEBI" id="CHEBI:58210"/>
    </ligand>
</feature>
<evidence type="ECO:0000313" key="9">
    <source>
        <dbReference type="Proteomes" id="UP000007939"/>
    </source>
</evidence>
<dbReference type="PANTHER" id="PTHR21085:SF0">
    <property type="entry name" value="CHORISMATE SYNTHASE"/>
    <property type="match status" value="1"/>
</dbReference>
<dbReference type="InterPro" id="IPR000453">
    <property type="entry name" value="Chorismate_synth"/>
</dbReference>
<dbReference type="PANTHER" id="PTHR21085">
    <property type="entry name" value="CHORISMATE SYNTHASE"/>
    <property type="match status" value="1"/>
</dbReference>
<evidence type="ECO:0000256" key="1">
    <source>
        <dbReference type="ARBA" id="ARBA00005044"/>
    </source>
</evidence>
<keyword evidence="7" id="KW-0285">Flavoprotein</keyword>
<dbReference type="KEGG" id="scc:Spico_0684"/>
<dbReference type="Pfam" id="PF01264">
    <property type="entry name" value="Chorismate_synt"/>
    <property type="match status" value="1"/>
</dbReference>
<dbReference type="UniPathway" id="UPA00053">
    <property type="reaction ID" value="UER00090"/>
</dbReference>
<dbReference type="EC" id="4.2.3.5" evidence="3 7"/>
<dbReference type="PROSITE" id="PS00788">
    <property type="entry name" value="CHORISMATE_SYNTHASE_2"/>
    <property type="match status" value="1"/>
</dbReference>
<keyword evidence="7" id="KW-0521">NADP</keyword>
<feature type="binding site" evidence="7">
    <location>
        <position position="323"/>
    </location>
    <ligand>
        <name>FMN</name>
        <dbReference type="ChEBI" id="CHEBI:58210"/>
    </ligand>
</feature>
<dbReference type="Gene3D" id="3.60.150.10">
    <property type="entry name" value="Chorismate synthase AroC"/>
    <property type="match status" value="1"/>
</dbReference>
<dbReference type="GO" id="GO:0008652">
    <property type="term" value="P:amino acid biosynthetic process"/>
    <property type="evidence" value="ECO:0007669"/>
    <property type="project" value="UniProtKB-KW"/>
</dbReference>
<dbReference type="PIRSF" id="PIRSF001456">
    <property type="entry name" value="Chorismate_synth"/>
    <property type="match status" value="1"/>
</dbReference>
<dbReference type="GO" id="GO:0009073">
    <property type="term" value="P:aromatic amino acid family biosynthetic process"/>
    <property type="evidence" value="ECO:0007669"/>
    <property type="project" value="UniProtKB-KW"/>
</dbReference>
<dbReference type="PROSITE" id="PS00789">
    <property type="entry name" value="CHORISMATE_SYNTHASE_3"/>
    <property type="match status" value="1"/>
</dbReference>
<dbReference type="GO" id="GO:0009423">
    <property type="term" value="P:chorismate biosynthetic process"/>
    <property type="evidence" value="ECO:0007669"/>
    <property type="project" value="UniProtKB-UniRule"/>
</dbReference>
<dbReference type="eggNOG" id="COG0082">
    <property type="taxonomic scope" value="Bacteria"/>
</dbReference>
<dbReference type="AlphaFoldDB" id="F4GKZ7"/>
<dbReference type="Proteomes" id="UP000007939">
    <property type="component" value="Chromosome"/>
</dbReference>
<comment type="function">
    <text evidence="7">Catalyzes the anti-1,4-elimination of the C-3 phosphate and the C-6 proR hydrogen from 5-enolpyruvylshikimate-3-phosphate (EPSP) to yield chorismate, which is the branch point compound that serves as the starting substrate for the three terminal pathways of aromatic amino acid biosynthesis. This reaction introduces a second double bond into the aromatic ring system.</text>
</comment>
<proteinExistence type="inferred from homology"/>
<dbReference type="GO" id="GO:0005829">
    <property type="term" value="C:cytosol"/>
    <property type="evidence" value="ECO:0007669"/>
    <property type="project" value="TreeGrafter"/>
</dbReference>
<dbReference type="NCBIfam" id="NF003793">
    <property type="entry name" value="PRK05382.1"/>
    <property type="match status" value="1"/>
</dbReference>
<comment type="similarity">
    <text evidence="2 7">Belongs to the chorismate synthase family.</text>
</comment>
<evidence type="ECO:0000256" key="6">
    <source>
        <dbReference type="ARBA" id="ARBA00023239"/>
    </source>
</evidence>
<evidence type="ECO:0000256" key="5">
    <source>
        <dbReference type="ARBA" id="ARBA00023141"/>
    </source>
</evidence>
<comment type="subunit">
    <text evidence="7">Homotetramer.</text>
</comment>
<accession>F4GKZ7</accession>
<dbReference type="CDD" id="cd07304">
    <property type="entry name" value="Chorismate_synthase"/>
    <property type="match status" value="1"/>
</dbReference>
<evidence type="ECO:0000256" key="3">
    <source>
        <dbReference type="ARBA" id="ARBA00013036"/>
    </source>
</evidence>
<dbReference type="HAMAP" id="MF_00300">
    <property type="entry name" value="Chorismate_synth"/>
    <property type="match status" value="1"/>
</dbReference>
<dbReference type="GO" id="GO:0004107">
    <property type="term" value="F:chorismate synthase activity"/>
    <property type="evidence" value="ECO:0007669"/>
    <property type="project" value="UniProtKB-UniRule"/>
</dbReference>
<dbReference type="NCBIfam" id="TIGR00033">
    <property type="entry name" value="aroC"/>
    <property type="match status" value="1"/>
</dbReference>
<gene>
    <name evidence="7" type="primary">aroC</name>
    <name evidence="8" type="ordered locus">Spico_0684</name>
</gene>
<dbReference type="OrthoDB" id="9771806at2"/>
<feature type="binding site" evidence="7">
    <location>
        <begin position="297"/>
        <end position="301"/>
    </location>
    <ligand>
        <name>FMN</name>
        <dbReference type="ChEBI" id="CHEBI:58210"/>
    </ligand>
</feature>
<keyword evidence="5 7" id="KW-0057">Aromatic amino acid biosynthesis</keyword>
<dbReference type="HOGENOM" id="CLU_034547_0_2_12"/>
<comment type="catalytic activity">
    <reaction evidence="7">
        <text>5-O-(1-carboxyvinyl)-3-phosphoshikimate = chorismate + phosphate</text>
        <dbReference type="Rhea" id="RHEA:21020"/>
        <dbReference type="ChEBI" id="CHEBI:29748"/>
        <dbReference type="ChEBI" id="CHEBI:43474"/>
        <dbReference type="ChEBI" id="CHEBI:57701"/>
        <dbReference type="EC" id="4.2.3.5"/>
    </reaction>
</comment>
<name>F4GKZ7_PARC1</name>
<dbReference type="InterPro" id="IPR035904">
    <property type="entry name" value="Chorismate_synth_AroC_sf"/>
</dbReference>
<feature type="binding site" evidence="7">
    <location>
        <position position="282"/>
    </location>
    <ligand>
        <name>FMN</name>
        <dbReference type="ChEBI" id="CHEBI:58210"/>
    </ligand>
</feature>
<reference evidence="8 9" key="2">
    <citation type="journal article" date="2012" name="Stand. Genomic Sci.">
        <title>Complete genome sequence of the termite hindgut bacterium Spirochaeta coccoides type strain (SPN1(T)), reclassification in the genus Sphaerochaeta as Sphaerochaeta coccoides comb. nov. and emendations of the family Spirochaetaceae and the genus Sphaerochaeta.</title>
        <authorList>
            <person name="Abt B."/>
            <person name="Han C."/>
            <person name="Scheuner C."/>
            <person name="Lu M."/>
            <person name="Lapidus A."/>
            <person name="Nolan M."/>
            <person name="Lucas S."/>
            <person name="Hammon N."/>
            <person name="Deshpande S."/>
            <person name="Cheng J.F."/>
            <person name="Tapia R."/>
            <person name="Goodwin L.A."/>
            <person name="Pitluck S."/>
            <person name="Liolios K."/>
            <person name="Pagani I."/>
            <person name="Ivanova N."/>
            <person name="Mavromatis K."/>
            <person name="Mikhailova N."/>
            <person name="Huntemann M."/>
            <person name="Pati A."/>
            <person name="Chen A."/>
            <person name="Palaniappan K."/>
            <person name="Land M."/>
            <person name="Hauser L."/>
            <person name="Brambilla E.M."/>
            <person name="Rohde M."/>
            <person name="Spring S."/>
            <person name="Gronow S."/>
            <person name="Goker M."/>
            <person name="Woyke T."/>
            <person name="Bristow J."/>
            <person name="Eisen J.A."/>
            <person name="Markowitz V."/>
            <person name="Hugenholtz P."/>
            <person name="Kyrpides N.C."/>
            <person name="Klenk H.P."/>
            <person name="Detter J.C."/>
        </authorList>
    </citation>
    <scope>NUCLEOTIDE SEQUENCE [LARGE SCALE GENOMIC DNA]</scope>
    <source>
        <strain evidence="9">ATCC BAA-1237 / DSM 17374 / SPN1</strain>
    </source>
</reference>
<dbReference type="STRING" id="760011.Spico_0684"/>
<dbReference type="EMBL" id="CP002659">
    <property type="protein sequence ID" value="AEC01910.1"/>
    <property type="molecule type" value="Genomic_DNA"/>
</dbReference>
<organism evidence="8 9">
    <name type="scientific">Parasphaerochaeta coccoides (strain ATCC BAA-1237 / DSM 17374 / SPN1)</name>
    <name type="common">Sphaerochaeta coccoides</name>
    <dbReference type="NCBI Taxonomy" id="760011"/>
    <lineage>
        <taxon>Bacteria</taxon>
        <taxon>Pseudomonadati</taxon>
        <taxon>Spirochaetota</taxon>
        <taxon>Spirochaetia</taxon>
        <taxon>Spirochaetales</taxon>
        <taxon>Sphaerochaetaceae</taxon>
        <taxon>Parasphaerochaeta</taxon>
    </lineage>
</organism>